<proteinExistence type="predicted"/>
<comment type="caution">
    <text evidence="1">The sequence shown here is derived from an EMBL/GenBank/DDBJ whole genome shotgun (WGS) entry which is preliminary data.</text>
</comment>
<dbReference type="Proteomes" id="UP001151760">
    <property type="component" value="Unassembled WGS sequence"/>
</dbReference>
<reference evidence="1" key="2">
    <citation type="submission" date="2022-01" db="EMBL/GenBank/DDBJ databases">
        <authorList>
            <person name="Yamashiro T."/>
            <person name="Shiraishi A."/>
            <person name="Satake H."/>
            <person name="Nakayama K."/>
        </authorList>
    </citation>
    <scope>NUCLEOTIDE SEQUENCE</scope>
</reference>
<keyword evidence="2" id="KW-1185">Reference proteome</keyword>
<reference evidence="1" key="1">
    <citation type="journal article" date="2022" name="Int. J. Mol. Sci.">
        <title>Draft Genome of Tanacetum Coccineum: Genomic Comparison of Closely Related Tanacetum-Family Plants.</title>
        <authorList>
            <person name="Yamashiro T."/>
            <person name="Shiraishi A."/>
            <person name="Nakayama K."/>
            <person name="Satake H."/>
        </authorList>
    </citation>
    <scope>NUCLEOTIDE SEQUENCE</scope>
</reference>
<dbReference type="EMBL" id="BQNB010009704">
    <property type="protein sequence ID" value="GJS67243.1"/>
    <property type="molecule type" value="Genomic_DNA"/>
</dbReference>
<evidence type="ECO:0000313" key="2">
    <source>
        <dbReference type="Proteomes" id="UP001151760"/>
    </source>
</evidence>
<name>A0ABQ4XPD6_9ASTR</name>
<protein>
    <submittedName>
        <fullName evidence="1">Uncharacterized protein</fullName>
    </submittedName>
</protein>
<gene>
    <name evidence="1" type="ORF">Tco_0681807</name>
</gene>
<evidence type="ECO:0000313" key="1">
    <source>
        <dbReference type="EMBL" id="GJS67243.1"/>
    </source>
</evidence>
<sequence>MARLQFNKCIGDRVRVLLVRDLGAMLQAHGEYGMAIHSAKESKELIMVQRKDAANAFGLNYDEAPSAKAVLISNLSSYDSNVISEISSQAAKCNAESLVNKNVTESLTAELERYKERNKLFGYRFQTECLNNSLFNPHQLEQRFLVNFQRESSKDPDNGLHLELNEVKTVFNQMEDTVE</sequence>
<organism evidence="1 2">
    <name type="scientific">Tanacetum coccineum</name>
    <dbReference type="NCBI Taxonomy" id="301880"/>
    <lineage>
        <taxon>Eukaryota</taxon>
        <taxon>Viridiplantae</taxon>
        <taxon>Streptophyta</taxon>
        <taxon>Embryophyta</taxon>
        <taxon>Tracheophyta</taxon>
        <taxon>Spermatophyta</taxon>
        <taxon>Magnoliopsida</taxon>
        <taxon>eudicotyledons</taxon>
        <taxon>Gunneridae</taxon>
        <taxon>Pentapetalae</taxon>
        <taxon>asterids</taxon>
        <taxon>campanulids</taxon>
        <taxon>Asterales</taxon>
        <taxon>Asteraceae</taxon>
        <taxon>Asteroideae</taxon>
        <taxon>Anthemideae</taxon>
        <taxon>Anthemidinae</taxon>
        <taxon>Tanacetum</taxon>
    </lineage>
</organism>
<accession>A0ABQ4XPD6</accession>